<feature type="transmembrane region" description="Helical" evidence="2">
    <location>
        <begin position="75"/>
        <end position="94"/>
    </location>
</feature>
<dbReference type="PANTHER" id="PTHR30161:SF2">
    <property type="entry name" value="INVASION PROTEIN INVA"/>
    <property type="match status" value="1"/>
</dbReference>
<dbReference type="PRINTS" id="PR00949">
    <property type="entry name" value="TYPE3IMAPROT"/>
</dbReference>
<dbReference type="Gene3D" id="3.40.50.12790">
    <property type="entry name" value="FHIPEP family, domain 4"/>
    <property type="match status" value="1"/>
</dbReference>
<dbReference type="RefSeq" id="WP_261759344.1">
    <property type="nucleotide sequence ID" value="NZ_CP104562.2"/>
</dbReference>
<feature type="transmembrane region" description="Helical" evidence="2">
    <location>
        <begin position="51"/>
        <end position="69"/>
    </location>
</feature>
<sequence length="727" mass="78357">MAVSKSSRAVGTTAAPPPAPGAPSPKSDGYRMPLALSLAAQIAPRGERAEVVVTILVVAVVFAMLLPIPTWLLDLLIAVNLCMSALLIVLVLQVQKTTGLSAFPSLFLVTTLFRVAISVASTRQILLNAEAGHIITAFGEIVVGGNLVVGLVIFLVLTAVQFIVITKGSERVAEVGARFSLDAMPGRQMAIDMERKSGVTTQEEARAQRDALTEESQFFGAMDGTMKFAKGDSIVGIVIVLVNLIGGLAIGMLQRGMEAGQALQLYAILTVGDGLVAQIPALLMSLAAGLLVTRVAKPTGGHNIGTELTSQLLAQPKAWVTASGAMVAFGMLPGMPLLAFATLALASATVGLTAMARNMRKKKDAERAVATGLQESREFSVVRPFLLRLSDRLSPEVAAKAVQTCRSARNALVTRLGLVTPPIYADEGQPLEDADVEFCHGEVRVFALWLNEDLRTFSWIHDDGSGFDLPATQVEIGAGLAGSVRLWMDEAAVAQLSPTPFDVQDVWTRLNGLTIESLMRYGPSYFGIEETQKIVAWTVRGAVELGKELDRALPVSRMTEVFRRLLGERVSVRNLPVILNSLIEWGPRERDPAVLTECIRAALQREICESYAVRRELRVLMLDSEFESLIRGAIRQTSYGDFLSLDAETTDGILDELSASYLSVMDGHGQVVLLCAQDIRSHVRRLLADRIPELGVIGLSELPPEYRVNVRAVVSLPERVGEGAEMY</sequence>
<feature type="transmembrane region" description="Helical" evidence="2">
    <location>
        <begin position="147"/>
        <end position="165"/>
    </location>
</feature>
<protein>
    <submittedName>
        <fullName evidence="3">Type III secretion system export apparatus subunit SctV</fullName>
    </submittedName>
</protein>
<dbReference type="InterPro" id="IPR042193">
    <property type="entry name" value="FHIPEP_3"/>
</dbReference>
<dbReference type="PANTHER" id="PTHR30161">
    <property type="entry name" value="FLAGELLAR EXPORT PROTEIN, MEMBRANE FLHA SUBUNIT-RELATED"/>
    <property type="match status" value="1"/>
</dbReference>
<feature type="transmembrane region" description="Helical" evidence="2">
    <location>
        <begin position="265"/>
        <end position="292"/>
    </location>
</feature>
<dbReference type="Proteomes" id="UP001064933">
    <property type="component" value="Chromosome"/>
</dbReference>
<accession>A0ABY6B2W0</accession>
<keyword evidence="4" id="KW-1185">Reference proteome</keyword>
<evidence type="ECO:0000256" key="1">
    <source>
        <dbReference type="SAM" id="MobiDB-lite"/>
    </source>
</evidence>
<name>A0ABY6B2W0_9BURK</name>
<organism evidence="3 4">
    <name type="scientific">Roseateles amylovorans</name>
    <dbReference type="NCBI Taxonomy" id="2978473"/>
    <lineage>
        <taxon>Bacteria</taxon>
        <taxon>Pseudomonadati</taxon>
        <taxon>Pseudomonadota</taxon>
        <taxon>Betaproteobacteria</taxon>
        <taxon>Burkholderiales</taxon>
        <taxon>Sphaerotilaceae</taxon>
        <taxon>Roseateles</taxon>
    </lineage>
</organism>
<dbReference type="Pfam" id="PF00771">
    <property type="entry name" value="FHIPEP"/>
    <property type="match status" value="1"/>
</dbReference>
<dbReference type="Gene3D" id="1.10.8.540">
    <property type="entry name" value="FHIPEP family, domain 3"/>
    <property type="match status" value="1"/>
</dbReference>
<dbReference type="EMBL" id="CP104562">
    <property type="protein sequence ID" value="UXH79524.1"/>
    <property type="molecule type" value="Genomic_DNA"/>
</dbReference>
<proteinExistence type="predicted"/>
<dbReference type="InterPro" id="IPR001712">
    <property type="entry name" value="T3SS_FHIPEP"/>
</dbReference>
<evidence type="ECO:0000313" key="3">
    <source>
        <dbReference type="EMBL" id="UXH79524.1"/>
    </source>
</evidence>
<gene>
    <name evidence="3" type="primary">sctV</name>
    <name evidence="3" type="ORF">N4261_06265</name>
</gene>
<dbReference type="PIRSF" id="PIRSF005419">
    <property type="entry name" value="FlhA"/>
    <property type="match status" value="1"/>
</dbReference>
<evidence type="ECO:0000313" key="4">
    <source>
        <dbReference type="Proteomes" id="UP001064933"/>
    </source>
</evidence>
<evidence type="ECO:0000256" key="2">
    <source>
        <dbReference type="SAM" id="Phobius"/>
    </source>
</evidence>
<keyword evidence="2" id="KW-0812">Transmembrane</keyword>
<dbReference type="InterPro" id="IPR042196">
    <property type="entry name" value="FHIPEP_4"/>
</dbReference>
<dbReference type="InterPro" id="IPR006302">
    <property type="entry name" value="T3SS_HrcV"/>
</dbReference>
<feature type="region of interest" description="Disordered" evidence="1">
    <location>
        <begin position="1"/>
        <end position="27"/>
    </location>
</feature>
<feature type="transmembrane region" description="Helical" evidence="2">
    <location>
        <begin position="234"/>
        <end position="253"/>
    </location>
</feature>
<dbReference type="NCBIfam" id="TIGR01399">
    <property type="entry name" value="hrcV"/>
    <property type="match status" value="1"/>
</dbReference>
<feature type="transmembrane region" description="Helical" evidence="2">
    <location>
        <begin position="337"/>
        <end position="356"/>
    </location>
</feature>
<keyword evidence="2" id="KW-1133">Transmembrane helix</keyword>
<feature type="transmembrane region" description="Helical" evidence="2">
    <location>
        <begin position="106"/>
        <end position="127"/>
    </location>
</feature>
<reference evidence="3" key="1">
    <citation type="submission" date="2022-10" db="EMBL/GenBank/DDBJ databases">
        <title>Characterization and whole genome sequencing of a new Roseateles species, isolated from fresh water.</title>
        <authorList>
            <person name="Guliayeva D.Y."/>
            <person name="Akhremchuk A.E."/>
            <person name="Sikolenko M.A."/>
            <person name="Valentovich L.N."/>
            <person name="Sidarenka A.V."/>
        </authorList>
    </citation>
    <scope>NUCLEOTIDE SEQUENCE</scope>
    <source>
        <strain evidence="3">BIM B-1768</strain>
    </source>
</reference>
<keyword evidence="2" id="KW-0472">Membrane</keyword>